<dbReference type="HAMAP" id="MF_01309_B">
    <property type="entry name" value="Ribosomal_uS3_B"/>
    <property type="match status" value="1"/>
</dbReference>
<dbReference type="Gene3D" id="3.30.1140.32">
    <property type="entry name" value="Ribosomal protein S3, C-terminal domain"/>
    <property type="match status" value="1"/>
</dbReference>
<proteinExistence type="inferred from homology"/>
<dbReference type="InterPro" id="IPR001351">
    <property type="entry name" value="Ribosomal_uS3_C"/>
</dbReference>
<dbReference type="GO" id="GO:0006412">
    <property type="term" value="P:translation"/>
    <property type="evidence" value="ECO:0007669"/>
    <property type="project" value="UniProtKB-UniRule"/>
</dbReference>
<dbReference type="GO" id="GO:0022627">
    <property type="term" value="C:cytosolic small ribosomal subunit"/>
    <property type="evidence" value="ECO:0007669"/>
    <property type="project" value="TreeGrafter"/>
</dbReference>
<dbReference type="InterPro" id="IPR009019">
    <property type="entry name" value="KH_sf_prok-type"/>
</dbReference>
<dbReference type="NCBIfam" id="TIGR01009">
    <property type="entry name" value="rpsC_bact"/>
    <property type="match status" value="1"/>
</dbReference>
<dbReference type="InterPro" id="IPR004044">
    <property type="entry name" value="KH_dom_type_2"/>
</dbReference>
<gene>
    <name evidence="8 10" type="primary">rpsC</name>
    <name evidence="10" type="ORF">DDT42_00508</name>
</gene>
<evidence type="ECO:0000313" key="10">
    <source>
        <dbReference type="EMBL" id="MBT9144663.1"/>
    </source>
</evidence>
<feature type="domain" description="KH type-2" evidence="9">
    <location>
        <begin position="39"/>
        <end position="107"/>
    </location>
</feature>
<dbReference type="FunFam" id="3.30.300.20:FF:000001">
    <property type="entry name" value="30S ribosomal protein S3"/>
    <property type="match status" value="1"/>
</dbReference>
<dbReference type="InterPro" id="IPR005704">
    <property type="entry name" value="Ribosomal_uS3_bac-typ"/>
</dbReference>
<evidence type="ECO:0000256" key="8">
    <source>
        <dbReference type="HAMAP-Rule" id="MF_01309"/>
    </source>
</evidence>
<comment type="function">
    <text evidence="6 8">Binds the lower part of the 30S subunit head. Binds mRNA in the 70S ribosome, positioning it for translation.</text>
</comment>
<comment type="subunit">
    <text evidence="8">Part of the 30S ribosomal subunit. Forms a tight complex with proteins S10 and S14.</text>
</comment>
<accession>A0A9E2BFI1</accession>
<evidence type="ECO:0000256" key="4">
    <source>
        <dbReference type="ARBA" id="ARBA00022980"/>
    </source>
</evidence>
<evidence type="ECO:0000256" key="5">
    <source>
        <dbReference type="ARBA" id="ARBA00023274"/>
    </source>
</evidence>
<evidence type="ECO:0000256" key="7">
    <source>
        <dbReference type="ARBA" id="ARBA00035257"/>
    </source>
</evidence>
<dbReference type="GO" id="GO:0003729">
    <property type="term" value="F:mRNA binding"/>
    <property type="evidence" value="ECO:0007669"/>
    <property type="project" value="UniProtKB-UniRule"/>
</dbReference>
<dbReference type="AlphaFoldDB" id="A0A9E2BFI1"/>
<keyword evidence="4 8" id="KW-0689">Ribosomal protein</keyword>
<name>A0A9E2BFI1_PSYF1</name>
<dbReference type="CDD" id="cd02412">
    <property type="entry name" value="KH-II_30S_S3"/>
    <property type="match status" value="1"/>
</dbReference>
<evidence type="ECO:0000256" key="3">
    <source>
        <dbReference type="ARBA" id="ARBA00022884"/>
    </source>
</evidence>
<keyword evidence="2 8" id="KW-0699">rRNA-binding</keyword>
<comment type="similarity">
    <text evidence="1 8">Belongs to the universal ribosomal protein uS3 family.</text>
</comment>
<dbReference type="GO" id="GO:0019843">
    <property type="term" value="F:rRNA binding"/>
    <property type="evidence" value="ECO:0007669"/>
    <property type="project" value="UniProtKB-UniRule"/>
</dbReference>
<dbReference type="Gene3D" id="3.30.300.20">
    <property type="match status" value="1"/>
</dbReference>
<keyword evidence="5 8" id="KW-0687">Ribonucleoprotein</keyword>
<dbReference type="InterPro" id="IPR036419">
    <property type="entry name" value="Ribosomal_S3_C_sf"/>
</dbReference>
<dbReference type="InterPro" id="IPR015946">
    <property type="entry name" value="KH_dom-like_a/b"/>
</dbReference>
<keyword evidence="3 8" id="KW-0694">RNA-binding</keyword>
<evidence type="ECO:0000313" key="11">
    <source>
        <dbReference type="Proteomes" id="UP000811545"/>
    </source>
</evidence>
<evidence type="ECO:0000259" key="9">
    <source>
        <dbReference type="PROSITE" id="PS50823"/>
    </source>
</evidence>
<dbReference type="Pfam" id="PF00189">
    <property type="entry name" value="Ribosomal_S3_C"/>
    <property type="match status" value="1"/>
</dbReference>
<dbReference type="SUPFAM" id="SSF54821">
    <property type="entry name" value="Ribosomal protein S3 C-terminal domain"/>
    <property type="match status" value="1"/>
</dbReference>
<dbReference type="PROSITE" id="PS50823">
    <property type="entry name" value="KH_TYPE_2"/>
    <property type="match status" value="1"/>
</dbReference>
<dbReference type="PANTHER" id="PTHR11760:SF19">
    <property type="entry name" value="SMALL RIBOSOMAL SUBUNIT PROTEIN US3C"/>
    <property type="match status" value="1"/>
</dbReference>
<evidence type="ECO:0000256" key="6">
    <source>
        <dbReference type="ARBA" id="ARBA00024998"/>
    </source>
</evidence>
<dbReference type="Pfam" id="PF07650">
    <property type="entry name" value="KH_2"/>
    <property type="match status" value="1"/>
</dbReference>
<dbReference type="GO" id="GO:0003735">
    <property type="term" value="F:structural constituent of ribosome"/>
    <property type="evidence" value="ECO:0007669"/>
    <property type="project" value="InterPro"/>
</dbReference>
<protein>
    <recommendedName>
        <fullName evidence="7 8">Small ribosomal subunit protein uS3</fullName>
    </recommendedName>
</protein>
<dbReference type="InterPro" id="IPR057258">
    <property type="entry name" value="Ribosomal_uS3"/>
</dbReference>
<dbReference type="EMBL" id="QLTW01000016">
    <property type="protein sequence ID" value="MBT9144663.1"/>
    <property type="molecule type" value="Genomic_DNA"/>
</dbReference>
<dbReference type="Proteomes" id="UP000811545">
    <property type="component" value="Unassembled WGS sequence"/>
</dbReference>
<evidence type="ECO:0000256" key="2">
    <source>
        <dbReference type="ARBA" id="ARBA00022730"/>
    </source>
</evidence>
<comment type="caution">
    <text evidence="10">The sequence shown here is derived from an EMBL/GenBank/DDBJ whole genome shotgun (WGS) entry which is preliminary data.</text>
</comment>
<dbReference type="SUPFAM" id="SSF54814">
    <property type="entry name" value="Prokaryotic type KH domain (KH-domain type II)"/>
    <property type="match status" value="1"/>
</dbReference>
<organism evidence="10 11">
    <name type="scientific">Psychracetigena formicireducens</name>
    <dbReference type="NCBI Taxonomy" id="2986056"/>
    <lineage>
        <taxon>Bacteria</taxon>
        <taxon>Bacillati</taxon>
        <taxon>Candidatus Lithacetigenota</taxon>
        <taxon>Candidatus Psychracetigena</taxon>
    </lineage>
</organism>
<sequence length="229" mass="26048">MGQKVHPTGFRIGLSIEWRNRWFAEGKLFSEYLKEDYRIRKLVKEKFYQGGISLIEIERMGNRVKVIIHTARPGMIIGRHGAITEELRNQLEKITQKQVSISIEEQKEPSLNAQLIAENVASQIEKRVSHKRAMKQAIFRAIKSGAKGIKISCSGRLGGAEIARTEWYREGRVPLHTIRADIDYGSTEALIKFGRIGIKVWVFSKMKDNVDIGSKRRVMASADARTGKI</sequence>
<reference evidence="10 11" key="1">
    <citation type="journal article" date="2021" name="bioRxiv">
        <title>Unique metabolic strategies in Hadean analogues reveal hints for primordial physiology.</title>
        <authorList>
            <person name="Nobu M.K."/>
            <person name="Nakai R."/>
            <person name="Tamazawa S."/>
            <person name="Mori H."/>
            <person name="Toyoda A."/>
            <person name="Ijiri A."/>
            <person name="Suzuki S."/>
            <person name="Kurokawa K."/>
            <person name="Kamagata Y."/>
            <person name="Tamaki H."/>
        </authorList>
    </citation>
    <scope>NUCLEOTIDE SEQUENCE [LARGE SCALE GENOMIC DNA]</scope>
    <source>
        <strain evidence="10">BS525</strain>
    </source>
</reference>
<dbReference type="PANTHER" id="PTHR11760">
    <property type="entry name" value="30S/40S RIBOSOMAL PROTEIN S3"/>
    <property type="match status" value="1"/>
</dbReference>
<evidence type="ECO:0000256" key="1">
    <source>
        <dbReference type="ARBA" id="ARBA00010761"/>
    </source>
</evidence>